<dbReference type="Gene3D" id="3.30.1330.30">
    <property type="match status" value="1"/>
</dbReference>
<dbReference type="InterPro" id="IPR029064">
    <property type="entry name" value="Ribosomal_eL30-like_sf"/>
</dbReference>
<proteinExistence type="inferred from homology"/>
<dbReference type="Pfam" id="PF22435">
    <property type="entry name" value="MRM3-like_sub_bind"/>
    <property type="match status" value="1"/>
</dbReference>
<gene>
    <name evidence="6" type="ORF">UY92_C0006G0095</name>
</gene>
<protein>
    <submittedName>
        <fullName evidence="6">tRNA (Guanosine(18)-2'-O)-methyltransferase</fullName>
    </submittedName>
</protein>
<dbReference type="SUPFAM" id="SSF75217">
    <property type="entry name" value="alpha/beta knot"/>
    <property type="match status" value="1"/>
</dbReference>
<name>A0A0G2BAK4_9BACT</name>
<dbReference type="InterPro" id="IPR051259">
    <property type="entry name" value="rRNA_Methyltransferase"/>
</dbReference>
<dbReference type="STRING" id="1619044.UY92_C0006G0095"/>
<comment type="caution">
    <text evidence="6">The sequence shown here is derived from an EMBL/GenBank/DDBJ whole genome shotgun (WGS) entry which is preliminary data.</text>
</comment>
<comment type="similarity">
    <text evidence="1">Belongs to the class IV-like SAM-binding methyltransferase superfamily. RNA methyltransferase TrmH family.</text>
</comment>
<keyword evidence="2 6" id="KW-0489">Methyltransferase</keyword>
<dbReference type="EMBL" id="LCRX01000006">
    <property type="protein sequence ID" value="KKW42534.1"/>
    <property type="molecule type" value="Genomic_DNA"/>
</dbReference>
<dbReference type="PANTHER" id="PTHR43191">
    <property type="entry name" value="RRNA METHYLTRANSFERASE 3"/>
    <property type="match status" value="1"/>
</dbReference>
<evidence type="ECO:0000256" key="3">
    <source>
        <dbReference type="ARBA" id="ARBA00022679"/>
    </source>
</evidence>
<dbReference type="GO" id="GO:0032259">
    <property type="term" value="P:methylation"/>
    <property type="evidence" value="ECO:0007669"/>
    <property type="project" value="UniProtKB-KW"/>
</dbReference>
<organism evidence="6 7">
    <name type="scientific">Candidatus Magasanikbacteria bacterium GW2011_GWA2_56_11</name>
    <dbReference type="NCBI Taxonomy" id="1619044"/>
    <lineage>
        <taxon>Bacteria</taxon>
        <taxon>Candidatus Magasanikiibacteriota</taxon>
    </lineage>
</organism>
<dbReference type="GO" id="GO:0006396">
    <property type="term" value="P:RNA processing"/>
    <property type="evidence" value="ECO:0007669"/>
    <property type="project" value="InterPro"/>
</dbReference>
<keyword evidence="3 6" id="KW-0808">Transferase</keyword>
<dbReference type="PANTHER" id="PTHR43191:SF2">
    <property type="entry name" value="RRNA METHYLTRANSFERASE 3, MITOCHONDRIAL"/>
    <property type="match status" value="1"/>
</dbReference>
<dbReference type="Proteomes" id="UP000033870">
    <property type="component" value="Unassembled WGS sequence"/>
</dbReference>
<evidence type="ECO:0000313" key="6">
    <source>
        <dbReference type="EMBL" id="KKW42534.1"/>
    </source>
</evidence>
<dbReference type="GO" id="GO:0008173">
    <property type="term" value="F:RNA methyltransferase activity"/>
    <property type="evidence" value="ECO:0007669"/>
    <property type="project" value="InterPro"/>
</dbReference>
<dbReference type="GO" id="GO:0003723">
    <property type="term" value="F:RNA binding"/>
    <property type="evidence" value="ECO:0007669"/>
    <property type="project" value="InterPro"/>
</dbReference>
<feature type="domain" description="MRM3-like substrate binding" evidence="5">
    <location>
        <begin position="6"/>
        <end position="92"/>
    </location>
</feature>
<dbReference type="AlphaFoldDB" id="A0A0G2BAK4"/>
<reference evidence="6 7" key="1">
    <citation type="journal article" date="2015" name="Nature">
        <title>rRNA introns, odd ribosomes, and small enigmatic genomes across a large radiation of phyla.</title>
        <authorList>
            <person name="Brown C.T."/>
            <person name="Hug L.A."/>
            <person name="Thomas B.C."/>
            <person name="Sharon I."/>
            <person name="Castelle C.J."/>
            <person name="Singh A."/>
            <person name="Wilkins M.J."/>
            <person name="Williams K.H."/>
            <person name="Banfield J.F."/>
        </authorList>
    </citation>
    <scope>NUCLEOTIDE SEQUENCE [LARGE SCALE GENOMIC DNA]</scope>
</reference>
<dbReference type="PATRIC" id="fig|1619044.3.peg.537"/>
<dbReference type="SUPFAM" id="SSF55315">
    <property type="entry name" value="L30e-like"/>
    <property type="match status" value="1"/>
</dbReference>
<dbReference type="InterPro" id="IPR029026">
    <property type="entry name" value="tRNA_m1G_MTases_N"/>
</dbReference>
<dbReference type="Pfam" id="PF00588">
    <property type="entry name" value="SpoU_methylase"/>
    <property type="match status" value="1"/>
</dbReference>
<evidence type="ECO:0000259" key="5">
    <source>
        <dbReference type="Pfam" id="PF22435"/>
    </source>
</evidence>
<evidence type="ECO:0000256" key="1">
    <source>
        <dbReference type="ARBA" id="ARBA00007228"/>
    </source>
</evidence>
<dbReference type="CDD" id="cd18095">
    <property type="entry name" value="SpoU-like_rRNA-MTase"/>
    <property type="match status" value="1"/>
</dbReference>
<dbReference type="InterPro" id="IPR053888">
    <property type="entry name" value="MRM3-like_sub_bind"/>
</dbReference>
<sequence length="257" mass="27674">MLTKATLRHLNQLQQKKYRAEFGEFIVEGAKGVGEALRSDAEVLLVIMDGSLRDQADMQIVAAAGQKKSVPVEFCGRKDIGEIKTTDTFPGVLAVVARGDCGLDQIADGTPIIALDALKDPGNLGTIIRTADWFGVRNILLGEEAVDPYNPKAVRSTMGSIFRVKIFESTNLVHTLLTLKERYGYQAVGLDMAGRPLPDKNLVQETGQKTVFTFGSESHGVSPELASSLARKYTIPGKGKAESLNVAVAAAIVMSRL</sequence>
<evidence type="ECO:0000256" key="2">
    <source>
        <dbReference type="ARBA" id="ARBA00022603"/>
    </source>
</evidence>
<dbReference type="Gene3D" id="3.40.1280.10">
    <property type="match status" value="1"/>
</dbReference>
<dbReference type="InterPro" id="IPR001537">
    <property type="entry name" value="SpoU_MeTrfase"/>
</dbReference>
<accession>A0A0G2BAK4</accession>
<evidence type="ECO:0000313" key="7">
    <source>
        <dbReference type="Proteomes" id="UP000033870"/>
    </source>
</evidence>
<evidence type="ECO:0000259" key="4">
    <source>
        <dbReference type="Pfam" id="PF00588"/>
    </source>
</evidence>
<dbReference type="InterPro" id="IPR029028">
    <property type="entry name" value="Alpha/beta_knot_MTases"/>
</dbReference>
<feature type="domain" description="tRNA/rRNA methyltransferase SpoU type" evidence="4">
    <location>
        <begin position="112"/>
        <end position="254"/>
    </location>
</feature>